<sequence>MPATNSVVICNGTNPPRKKKSGDQLSKTKTLNPLAPEFVPRILVSTPPDSGRSTFADPVHTTPMKQDYPPYLGPYLHPGWPQEPYQCTGGPQVPYRYQSPHGQAFNAGASYQVSLGYAPYPAPAAAAAACGYVSHISFGRNITQEIMAVLNVPSPARPSTDGSHEAPAYPTNAASQTS</sequence>
<organism evidence="2 3">
    <name type="scientific">Neurospora intermedia</name>
    <dbReference type="NCBI Taxonomy" id="5142"/>
    <lineage>
        <taxon>Eukaryota</taxon>
        <taxon>Fungi</taxon>
        <taxon>Dikarya</taxon>
        <taxon>Ascomycota</taxon>
        <taxon>Pezizomycotina</taxon>
        <taxon>Sordariomycetes</taxon>
        <taxon>Sordariomycetidae</taxon>
        <taxon>Sordariales</taxon>
        <taxon>Sordariaceae</taxon>
        <taxon>Neurospora</taxon>
    </lineage>
</organism>
<proteinExistence type="predicted"/>
<gene>
    <name evidence="2" type="ORF">QR685DRAFT_561704</name>
</gene>
<feature type="region of interest" description="Disordered" evidence="1">
    <location>
        <begin position="1"/>
        <end position="32"/>
    </location>
</feature>
<evidence type="ECO:0000313" key="2">
    <source>
        <dbReference type="EMBL" id="KAL0472028.1"/>
    </source>
</evidence>
<evidence type="ECO:0000313" key="3">
    <source>
        <dbReference type="Proteomes" id="UP001451303"/>
    </source>
</evidence>
<reference evidence="2 3" key="1">
    <citation type="submission" date="2023-09" db="EMBL/GenBank/DDBJ databases">
        <title>Multi-omics analysis of a traditional fermented food reveals byproduct-associated fungal strains for waste-to-food upcycling.</title>
        <authorList>
            <consortium name="Lawrence Berkeley National Laboratory"/>
            <person name="Rekdal V.M."/>
            <person name="Villalobos-Escobedo J.M."/>
            <person name="Rodriguez-Valeron N."/>
            <person name="Garcia M.O."/>
            <person name="Vasquez D.P."/>
            <person name="Damayanti I."/>
            <person name="Sorensen P.M."/>
            <person name="Baidoo E.E."/>
            <person name="De Carvalho A.C."/>
            <person name="Riley R."/>
            <person name="Lipzen A."/>
            <person name="He G."/>
            <person name="Yan M."/>
            <person name="Haridas S."/>
            <person name="Daum C."/>
            <person name="Yoshinaga Y."/>
            <person name="Ng V."/>
            <person name="Grigoriev I.V."/>
            <person name="Munk R."/>
            <person name="Nuraida L."/>
            <person name="Wijaya C.H."/>
            <person name="Morales P.-C."/>
            <person name="Keasling J.D."/>
        </authorList>
    </citation>
    <scope>NUCLEOTIDE SEQUENCE [LARGE SCALE GENOMIC DNA]</scope>
    <source>
        <strain evidence="2 3">FGSC 2613</strain>
    </source>
</reference>
<accession>A0ABR3DH70</accession>
<feature type="region of interest" description="Disordered" evidence="1">
    <location>
        <begin position="153"/>
        <end position="178"/>
    </location>
</feature>
<name>A0ABR3DH70_NEUIN</name>
<evidence type="ECO:0008006" key="4">
    <source>
        <dbReference type="Google" id="ProtNLM"/>
    </source>
</evidence>
<dbReference type="InterPro" id="IPR009818">
    <property type="entry name" value="PAM2_motif"/>
</dbReference>
<dbReference type="Pfam" id="PF07145">
    <property type="entry name" value="PAM2"/>
    <property type="match status" value="1"/>
</dbReference>
<feature type="compositionally biased region" description="Polar residues" evidence="1">
    <location>
        <begin position="1"/>
        <end position="14"/>
    </location>
</feature>
<keyword evidence="3" id="KW-1185">Reference proteome</keyword>
<dbReference type="Proteomes" id="UP001451303">
    <property type="component" value="Unassembled WGS sequence"/>
</dbReference>
<dbReference type="EMBL" id="JAVLET010000003">
    <property type="protein sequence ID" value="KAL0472028.1"/>
    <property type="molecule type" value="Genomic_DNA"/>
</dbReference>
<comment type="caution">
    <text evidence="2">The sequence shown here is derived from an EMBL/GenBank/DDBJ whole genome shotgun (WGS) entry which is preliminary data.</text>
</comment>
<protein>
    <recommendedName>
        <fullName evidence="4">Ataxin-2 C-terminal domain-containing protein</fullName>
    </recommendedName>
</protein>
<evidence type="ECO:0000256" key="1">
    <source>
        <dbReference type="SAM" id="MobiDB-lite"/>
    </source>
</evidence>